<evidence type="ECO:0000256" key="4">
    <source>
        <dbReference type="PROSITE-ProRule" id="PRU00169"/>
    </source>
</evidence>
<keyword evidence="3 5" id="KW-0238">DNA-binding</keyword>
<feature type="domain" description="OmpR/PhoB-type" evidence="7">
    <location>
        <begin position="128"/>
        <end position="227"/>
    </location>
</feature>
<evidence type="ECO:0000259" key="7">
    <source>
        <dbReference type="PROSITE" id="PS51755"/>
    </source>
</evidence>
<accession>A0A840HRP1</accession>
<dbReference type="GO" id="GO:0005829">
    <property type="term" value="C:cytosol"/>
    <property type="evidence" value="ECO:0007669"/>
    <property type="project" value="TreeGrafter"/>
</dbReference>
<feature type="DNA-binding region" description="OmpR/PhoB-type" evidence="5">
    <location>
        <begin position="128"/>
        <end position="227"/>
    </location>
</feature>
<evidence type="ECO:0000313" key="8">
    <source>
        <dbReference type="EMBL" id="MBB4640258.1"/>
    </source>
</evidence>
<name>A0A840HRP1_9SPHN</name>
<dbReference type="SUPFAM" id="SSF46894">
    <property type="entry name" value="C-terminal effector domain of the bipartite response regulators"/>
    <property type="match status" value="1"/>
</dbReference>
<evidence type="ECO:0000313" key="9">
    <source>
        <dbReference type="Proteomes" id="UP000575068"/>
    </source>
</evidence>
<dbReference type="GO" id="GO:0000156">
    <property type="term" value="F:phosphorelay response regulator activity"/>
    <property type="evidence" value="ECO:0007669"/>
    <property type="project" value="TreeGrafter"/>
</dbReference>
<dbReference type="InterPro" id="IPR016032">
    <property type="entry name" value="Sig_transdc_resp-reg_C-effctor"/>
</dbReference>
<protein>
    <submittedName>
        <fullName evidence="8">DNA-binding response OmpR family regulator</fullName>
    </submittedName>
</protein>
<feature type="domain" description="Response regulatory" evidence="6">
    <location>
        <begin position="2"/>
        <end position="117"/>
    </location>
</feature>
<dbReference type="GO" id="GO:0032993">
    <property type="term" value="C:protein-DNA complex"/>
    <property type="evidence" value="ECO:0007669"/>
    <property type="project" value="TreeGrafter"/>
</dbReference>
<dbReference type="PROSITE" id="PS51755">
    <property type="entry name" value="OMPR_PHOB"/>
    <property type="match status" value="1"/>
</dbReference>
<dbReference type="InterPro" id="IPR036388">
    <property type="entry name" value="WH-like_DNA-bd_sf"/>
</dbReference>
<dbReference type="GO" id="GO:0006355">
    <property type="term" value="P:regulation of DNA-templated transcription"/>
    <property type="evidence" value="ECO:0007669"/>
    <property type="project" value="InterPro"/>
</dbReference>
<comment type="caution">
    <text evidence="4">Lacks conserved residue(s) required for the propagation of feature annotation.</text>
</comment>
<sequence length="235" mass="26272">MRVAIADQDLQTAGRLKQFVEEMGHNAIVFTSGGQLITQLQRDVFDLLILGWRLSDRTGLEVLRSTTSNIPTAPLILMVNDSGNNEDAAAALHGGADDYVVLPVDSEILHARIAALLRRSGGKDLPANAPQRFGPYYFDPKQSCVEMNDQKVVLTAKEFALAMLFFRNAERALSRPYLSQIIWNKIAGLPSRTLDMHVSRIRSKLRLGPENGFRIVTIFGYGYRLERCGEETRRP</sequence>
<dbReference type="Gene3D" id="6.10.250.690">
    <property type="match status" value="1"/>
</dbReference>
<dbReference type="PANTHER" id="PTHR48111:SF40">
    <property type="entry name" value="PHOSPHATE REGULON TRANSCRIPTIONAL REGULATORY PROTEIN PHOB"/>
    <property type="match status" value="1"/>
</dbReference>
<reference evidence="8 9" key="1">
    <citation type="submission" date="2020-08" db="EMBL/GenBank/DDBJ databases">
        <title>Genomic Encyclopedia of Type Strains, Phase IV (KMG-IV): sequencing the most valuable type-strain genomes for metagenomic binning, comparative biology and taxonomic classification.</title>
        <authorList>
            <person name="Goeker M."/>
        </authorList>
    </citation>
    <scope>NUCLEOTIDE SEQUENCE [LARGE SCALE GENOMIC DNA]</scope>
    <source>
        <strain evidence="8 9">DSM 7465</strain>
    </source>
</reference>
<dbReference type="SMART" id="SM00448">
    <property type="entry name" value="REC"/>
    <property type="match status" value="1"/>
</dbReference>
<dbReference type="Proteomes" id="UP000575068">
    <property type="component" value="Unassembled WGS sequence"/>
</dbReference>
<dbReference type="EMBL" id="JACHOV010000002">
    <property type="protein sequence ID" value="MBB4640258.1"/>
    <property type="molecule type" value="Genomic_DNA"/>
</dbReference>
<dbReference type="GO" id="GO:0000976">
    <property type="term" value="F:transcription cis-regulatory region binding"/>
    <property type="evidence" value="ECO:0007669"/>
    <property type="project" value="TreeGrafter"/>
</dbReference>
<dbReference type="CDD" id="cd00383">
    <property type="entry name" value="trans_reg_C"/>
    <property type="match status" value="1"/>
</dbReference>
<dbReference type="Pfam" id="PF00486">
    <property type="entry name" value="Trans_reg_C"/>
    <property type="match status" value="1"/>
</dbReference>
<dbReference type="InterPro" id="IPR001867">
    <property type="entry name" value="OmpR/PhoB-type_DNA-bd"/>
</dbReference>
<evidence type="ECO:0000256" key="3">
    <source>
        <dbReference type="ARBA" id="ARBA00023125"/>
    </source>
</evidence>
<evidence type="ECO:0000259" key="6">
    <source>
        <dbReference type="PROSITE" id="PS50110"/>
    </source>
</evidence>
<dbReference type="SUPFAM" id="SSF52172">
    <property type="entry name" value="CheY-like"/>
    <property type="match status" value="1"/>
</dbReference>
<organism evidence="8 9">
    <name type="scientific">Rhizorhapis suberifaciens</name>
    <name type="common">corky root of lettuce</name>
    <dbReference type="NCBI Taxonomy" id="13656"/>
    <lineage>
        <taxon>Bacteria</taxon>
        <taxon>Pseudomonadati</taxon>
        <taxon>Pseudomonadota</taxon>
        <taxon>Alphaproteobacteria</taxon>
        <taxon>Sphingomonadales</taxon>
        <taxon>Sphingomonadaceae</taxon>
        <taxon>Rhizorhapis</taxon>
    </lineage>
</organism>
<dbReference type="Pfam" id="PF00072">
    <property type="entry name" value="Response_reg"/>
    <property type="match status" value="1"/>
</dbReference>
<keyword evidence="1" id="KW-0597">Phosphoprotein</keyword>
<dbReference type="CDD" id="cd00156">
    <property type="entry name" value="REC"/>
    <property type="match status" value="1"/>
</dbReference>
<keyword evidence="2" id="KW-0902">Two-component regulatory system</keyword>
<dbReference type="Gene3D" id="3.40.50.2300">
    <property type="match status" value="1"/>
</dbReference>
<dbReference type="InterPro" id="IPR011006">
    <property type="entry name" value="CheY-like_superfamily"/>
</dbReference>
<dbReference type="SMART" id="SM00862">
    <property type="entry name" value="Trans_reg_C"/>
    <property type="match status" value="1"/>
</dbReference>
<proteinExistence type="predicted"/>
<evidence type="ECO:0000256" key="2">
    <source>
        <dbReference type="ARBA" id="ARBA00023012"/>
    </source>
</evidence>
<dbReference type="InterPro" id="IPR001789">
    <property type="entry name" value="Sig_transdc_resp-reg_receiver"/>
</dbReference>
<evidence type="ECO:0000256" key="1">
    <source>
        <dbReference type="ARBA" id="ARBA00022553"/>
    </source>
</evidence>
<dbReference type="RefSeq" id="WP_184474119.1">
    <property type="nucleotide sequence ID" value="NZ_JACHOV010000002.1"/>
</dbReference>
<dbReference type="PROSITE" id="PS50110">
    <property type="entry name" value="RESPONSE_REGULATORY"/>
    <property type="match status" value="1"/>
</dbReference>
<dbReference type="PANTHER" id="PTHR48111">
    <property type="entry name" value="REGULATOR OF RPOS"/>
    <property type="match status" value="1"/>
</dbReference>
<keyword evidence="9" id="KW-1185">Reference proteome</keyword>
<dbReference type="InterPro" id="IPR039420">
    <property type="entry name" value="WalR-like"/>
</dbReference>
<gene>
    <name evidence="8" type="ORF">HNQ99_000546</name>
</gene>
<dbReference type="Gene3D" id="1.10.10.10">
    <property type="entry name" value="Winged helix-like DNA-binding domain superfamily/Winged helix DNA-binding domain"/>
    <property type="match status" value="1"/>
</dbReference>
<dbReference type="AlphaFoldDB" id="A0A840HRP1"/>
<comment type="caution">
    <text evidence="8">The sequence shown here is derived from an EMBL/GenBank/DDBJ whole genome shotgun (WGS) entry which is preliminary data.</text>
</comment>
<evidence type="ECO:0000256" key="5">
    <source>
        <dbReference type="PROSITE-ProRule" id="PRU01091"/>
    </source>
</evidence>